<dbReference type="AlphaFoldDB" id="A0A512B9Q7"/>
<dbReference type="Pfam" id="PF13602">
    <property type="entry name" value="ADH_zinc_N_2"/>
    <property type="match status" value="1"/>
</dbReference>
<reference evidence="2 3" key="1">
    <citation type="submission" date="2019-07" db="EMBL/GenBank/DDBJ databases">
        <title>Whole genome shotgun sequence of Segetibacter aerophilus NBRC 106135.</title>
        <authorList>
            <person name="Hosoyama A."/>
            <person name="Uohara A."/>
            <person name="Ohji S."/>
            <person name="Ichikawa N."/>
        </authorList>
    </citation>
    <scope>NUCLEOTIDE SEQUENCE [LARGE SCALE GENOMIC DNA]</scope>
    <source>
        <strain evidence="2 3">NBRC 106135</strain>
    </source>
</reference>
<name>A0A512B9Q7_9BACT</name>
<dbReference type="SUPFAM" id="SSF51735">
    <property type="entry name" value="NAD(P)-binding Rossmann-fold domains"/>
    <property type="match status" value="1"/>
</dbReference>
<proteinExistence type="predicted"/>
<dbReference type="SUPFAM" id="SSF50129">
    <property type="entry name" value="GroES-like"/>
    <property type="match status" value="1"/>
</dbReference>
<dbReference type="InterPro" id="IPR020843">
    <property type="entry name" value="ER"/>
</dbReference>
<dbReference type="InterPro" id="IPR002364">
    <property type="entry name" value="Quin_OxRdtase/zeta-crystal_CS"/>
</dbReference>
<keyword evidence="3" id="KW-1185">Reference proteome</keyword>
<dbReference type="SMART" id="SM00829">
    <property type="entry name" value="PKS_ER"/>
    <property type="match status" value="1"/>
</dbReference>
<dbReference type="EMBL" id="BJYT01000002">
    <property type="protein sequence ID" value="GEO08557.1"/>
    <property type="molecule type" value="Genomic_DNA"/>
</dbReference>
<dbReference type="GO" id="GO:0016491">
    <property type="term" value="F:oxidoreductase activity"/>
    <property type="evidence" value="ECO:0007669"/>
    <property type="project" value="InterPro"/>
</dbReference>
<dbReference type="PANTHER" id="PTHR44013:SF1">
    <property type="entry name" value="ZINC-TYPE ALCOHOL DEHYDROGENASE-LIKE PROTEIN C16A3.02C"/>
    <property type="match status" value="1"/>
</dbReference>
<dbReference type="Gene3D" id="3.90.180.10">
    <property type="entry name" value="Medium-chain alcohol dehydrogenases, catalytic domain"/>
    <property type="match status" value="1"/>
</dbReference>
<dbReference type="InterPro" id="IPR011032">
    <property type="entry name" value="GroES-like_sf"/>
</dbReference>
<evidence type="ECO:0000313" key="3">
    <source>
        <dbReference type="Proteomes" id="UP000321513"/>
    </source>
</evidence>
<dbReference type="OrthoDB" id="634508at2"/>
<protein>
    <submittedName>
        <fullName evidence="2">NADPH:quinone reductase</fullName>
    </submittedName>
</protein>
<dbReference type="CDD" id="cd05289">
    <property type="entry name" value="MDR_like_2"/>
    <property type="match status" value="1"/>
</dbReference>
<organism evidence="2 3">
    <name type="scientific">Segetibacter aerophilus</name>
    <dbReference type="NCBI Taxonomy" id="670293"/>
    <lineage>
        <taxon>Bacteria</taxon>
        <taxon>Pseudomonadati</taxon>
        <taxon>Bacteroidota</taxon>
        <taxon>Chitinophagia</taxon>
        <taxon>Chitinophagales</taxon>
        <taxon>Chitinophagaceae</taxon>
        <taxon>Segetibacter</taxon>
    </lineage>
</organism>
<dbReference type="InterPro" id="IPR052733">
    <property type="entry name" value="Chloroplast_QOR"/>
</dbReference>
<evidence type="ECO:0000313" key="2">
    <source>
        <dbReference type="EMBL" id="GEO08557.1"/>
    </source>
</evidence>
<dbReference type="GO" id="GO:0008270">
    <property type="term" value="F:zinc ion binding"/>
    <property type="evidence" value="ECO:0007669"/>
    <property type="project" value="InterPro"/>
</dbReference>
<sequence>MKAIILNEAGGTENLVVTEIPMPVVKEGEVLVKVKAISINPVDIKTRKGLALYNKLKEEGPVILGWDIAGEVVEVGPGVTNLEEGDEVFGMVNFPGHGKAYAEYVAAPANHLAEMSELLTPQEAVAGTLAALTAWQVLIDQANVQPGEKVLIHAAAGGVGHFAVQIAKYLGAFVVGTASDANYDFVKELGADEFVDYTQGAFEDAIQDVDVVFDTVGGSNPLRSLKILKDGGRLVAIAGGITDELTQLAEKRNIKAIAYLVHSNGDDMEQIAELLEAGTLKSHVSQEYSFDQIAEAHKQIETGKTRGKVVIVL</sequence>
<comment type="caution">
    <text evidence="2">The sequence shown here is derived from an EMBL/GenBank/DDBJ whole genome shotgun (WGS) entry which is preliminary data.</text>
</comment>
<dbReference type="Pfam" id="PF08240">
    <property type="entry name" value="ADH_N"/>
    <property type="match status" value="1"/>
</dbReference>
<gene>
    <name evidence="2" type="ORF">SAE01_10530</name>
</gene>
<dbReference type="Gene3D" id="3.40.50.720">
    <property type="entry name" value="NAD(P)-binding Rossmann-like Domain"/>
    <property type="match status" value="1"/>
</dbReference>
<feature type="domain" description="Enoyl reductase (ER)" evidence="1">
    <location>
        <begin position="10"/>
        <end position="311"/>
    </location>
</feature>
<dbReference type="InterPro" id="IPR036291">
    <property type="entry name" value="NAD(P)-bd_dom_sf"/>
</dbReference>
<dbReference type="RefSeq" id="WP_147202612.1">
    <property type="nucleotide sequence ID" value="NZ_BJYT01000002.1"/>
</dbReference>
<dbReference type="PANTHER" id="PTHR44013">
    <property type="entry name" value="ZINC-TYPE ALCOHOL DEHYDROGENASE-LIKE PROTEIN C16A3.02C"/>
    <property type="match status" value="1"/>
</dbReference>
<dbReference type="InterPro" id="IPR013154">
    <property type="entry name" value="ADH-like_N"/>
</dbReference>
<dbReference type="Proteomes" id="UP000321513">
    <property type="component" value="Unassembled WGS sequence"/>
</dbReference>
<accession>A0A512B9Q7</accession>
<evidence type="ECO:0000259" key="1">
    <source>
        <dbReference type="SMART" id="SM00829"/>
    </source>
</evidence>
<dbReference type="PROSITE" id="PS01162">
    <property type="entry name" value="QOR_ZETA_CRYSTAL"/>
    <property type="match status" value="1"/>
</dbReference>